<keyword evidence="1" id="KW-1133">Transmembrane helix</keyword>
<protein>
    <submittedName>
        <fullName evidence="2">Uncharacterized protein</fullName>
    </submittedName>
</protein>
<accession>A0A6G0TDD1</accession>
<keyword evidence="1" id="KW-0472">Membrane</keyword>
<organism evidence="2 3">
    <name type="scientific">Aphis glycines</name>
    <name type="common">Soybean aphid</name>
    <dbReference type="NCBI Taxonomy" id="307491"/>
    <lineage>
        <taxon>Eukaryota</taxon>
        <taxon>Metazoa</taxon>
        <taxon>Ecdysozoa</taxon>
        <taxon>Arthropoda</taxon>
        <taxon>Hexapoda</taxon>
        <taxon>Insecta</taxon>
        <taxon>Pterygota</taxon>
        <taxon>Neoptera</taxon>
        <taxon>Paraneoptera</taxon>
        <taxon>Hemiptera</taxon>
        <taxon>Sternorrhyncha</taxon>
        <taxon>Aphidomorpha</taxon>
        <taxon>Aphidoidea</taxon>
        <taxon>Aphididae</taxon>
        <taxon>Aphidini</taxon>
        <taxon>Aphis</taxon>
        <taxon>Aphis</taxon>
    </lineage>
</organism>
<dbReference type="AlphaFoldDB" id="A0A6G0TDD1"/>
<dbReference type="EMBL" id="VYZN01000042">
    <property type="protein sequence ID" value="KAE9530953.1"/>
    <property type="molecule type" value="Genomic_DNA"/>
</dbReference>
<feature type="transmembrane region" description="Helical" evidence="1">
    <location>
        <begin position="137"/>
        <end position="154"/>
    </location>
</feature>
<sequence length="261" mass="29918">MISIEYIRHKRAAITSNNTYQIVIRLGEENNIYKIQLKLKKVGKWVTLCCTLGDGVDLGLGKTYGKLSVEFFNIPLTLTFGENFNHEPLAMEKGEGLSPLFSYRFSATGCHHLLKNSQIFNWLFKLINMIFRSQDSIQLYISIVWLIIILARSPKGLGLLISNAFIKRAVYSQAVAIPFLQYYVYIYIYIVKKKHSSTQQIHRIVDKIVLSFENKNVYPNKASEPSQITTVLTKKILASRSLDSRSILTKLNFSHISRYKG</sequence>
<keyword evidence="1" id="KW-0812">Transmembrane</keyword>
<gene>
    <name evidence="2" type="ORF">AGLY_011415</name>
</gene>
<evidence type="ECO:0000256" key="1">
    <source>
        <dbReference type="SAM" id="Phobius"/>
    </source>
</evidence>
<proteinExistence type="predicted"/>
<feature type="transmembrane region" description="Helical" evidence="1">
    <location>
        <begin position="174"/>
        <end position="191"/>
    </location>
</feature>
<evidence type="ECO:0000313" key="2">
    <source>
        <dbReference type="EMBL" id="KAE9530953.1"/>
    </source>
</evidence>
<dbReference type="Proteomes" id="UP000475862">
    <property type="component" value="Unassembled WGS sequence"/>
</dbReference>
<comment type="caution">
    <text evidence="2">The sequence shown here is derived from an EMBL/GenBank/DDBJ whole genome shotgun (WGS) entry which is preliminary data.</text>
</comment>
<reference evidence="2 3" key="1">
    <citation type="submission" date="2019-08" db="EMBL/GenBank/DDBJ databases">
        <title>The genome of the soybean aphid Biotype 1, its phylome, world population structure and adaptation to the North American continent.</title>
        <authorList>
            <person name="Giordano R."/>
            <person name="Donthu R.K."/>
            <person name="Hernandez A.G."/>
            <person name="Wright C.L."/>
            <person name="Zimin A.V."/>
        </authorList>
    </citation>
    <scope>NUCLEOTIDE SEQUENCE [LARGE SCALE GENOMIC DNA]</scope>
    <source>
        <tissue evidence="2">Whole aphids</tissue>
    </source>
</reference>
<name>A0A6G0TDD1_APHGL</name>
<keyword evidence="3" id="KW-1185">Reference proteome</keyword>
<evidence type="ECO:0000313" key="3">
    <source>
        <dbReference type="Proteomes" id="UP000475862"/>
    </source>
</evidence>